<feature type="transmembrane region" description="Helical" evidence="1">
    <location>
        <begin position="131"/>
        <end position="149"/>
    </location>
</feature>
<dbReference type="VEuPathDB" id="TriTrypDB:BSAL_73850"/>
<dbReference type="EMBL" id="CYKH01000631">
    <property type="protein sequence ID" value="CUG07593.1"/>
    <property type="molecule type" value="Genomic_DNA"/>
</dbReference>
<dbReference type="Pfam" id="PF03707">
    <property type="entry name" value="MHYT"/>
    <property type="match status" value="2"/>
</dbReference>
<feature type="domain" description="MHYT" evidence="2">
    <location>
        <begin position="1"/>
        <end position="220"/>
    </location>
</feature>
<feature type="transmembrane region" description="Helical" evidence="1">
    <location>
        <begin position="73"/>
        <end position="94"/>
    </location>
</feature>
<gene>
    <name evidence="3" type="ORF">BSAL_73850</name>
</gene>
<keyword evidence="1" id="KW-1133">Transmembrane helix</keyword>
<dbReference type="SUPFAM" id="SSF55073">
    <property type="entry name" value="Nucleotide cyclase"/>
    <property type="match status" value="1"/>
</dbReference>
<feature type="transmembrane region" description="Helical" evidence="1">
    <location>
        <begin position="198"/>
        <end position="217"/>
    </location>
</feature>
<name>A0A0S4IXF0_BODSA</name>
<dbReference type="AlphaFoldDB" id="A0A0S4IXF0"/>
<evidence type="ECO:0000256" key="1">
    <source>
        <dbReference type="SAM" id="Phobius"/>
    </source>
</evidence>
<feature type="transmembrane region" description="Helical" evidence="1">
    <location>
        <begin position="12"/>
        <end position="31"/>
    </location>
</feature>
<organism evidence="3 4">
    <name type="scientific">Bodo saltans</name>
    <name type="common">Flagellated protozoan</name>
    <dbReference type="NCBI Taxonomy" id="75058"/>
    <lineage>
        <taxon>Eukaryota</taxon>
        <taxon>Discoba</taxon>
        <taxon>Euglenozoa</taxon>
        <taxon>Kinetoplastea</taxon>
        <taxon>Metakinetoplastina</taxon>
        <taxon>Eubodonida</taxon>
        <taxon>Bodonidae</taxon>
        <taxon>Bodo</taxon>
    </lineage>
</organism>
<evidence type="ECO:0000313" key="3">
    <source>
        <dbReference type="EMBL" id="CUG07593.1"/>
    </source>
</evidence>
<dbReference type="Gene3D" id="3.30.70.1230">
    <property type="entry name" value="Nucleotide cyclase"/>
    <property type="match status" value="1"/>
</dbReference>
<feature type="transmembrane region" description="Helical" evidence="1">
    <location>
        <begin position="237"/>
        <end position="259"/>
    </location>
</feature>
<reference evidence="4" key="1">
    <citation type="submission" date="2015-09" db="EMBL/GenBank/DDBJ databases">
        <authorList>
            <consortium name="Pathogen Informatics"/>
        </authorList>
    </citation>
    <scope>NUCLEOTIDE SEQUENCE [LARGE SCALE GENOMIC DNA]</scope>
    <source>
        <strain evidence="4">Lake Konstanz</strain>
    </source>
</reference>
<dbReference type="InterPro" id="IPR029787">
    <property type="entry name" value="Nucleotide_cyclase"/>
</dbReference>
<dbReference type="PANTHER" id="PTHR35152">
    <property type="entry name" value="DOMAIN SIGNALLING PROTEIN, PUTATIVE (AFU_ORTHOLOGUE AFUA_5G11310)-RELATED"/>
    <property type="match status" value="1"/>
</dbReference>
<dbReference type="InterPro" id="IPR005330">
    <property type="entry name" value="MHYT_dom"/>
</dbReference>
<proteinExistence type="predicted"/>
<protein>
    <submittedName>
        <fullName evidence="3">Bacterial-type signalling protein, putative</fullName>
    </submittedName>
</protein>
<dbReference type="PROSITE" id="PS50924">
    <property type="entry name" value="MHYT"/>
    <property type="match status" value="1"/>
</dbReference>
<dbReference type="Proteomes" id="UP000051952">
    <property type="component" value="Unassembled WGS sequence"/>
</dbReference>
<sequence length="665" mass="72027">MSSLTMTWSPALIFISYGVSVQAAYTALQILQMRISRWLIAIAALCLSVSGIWAMHFIGMAAMSMDAEVSYDIGWTVASVLFAYFPTFAAFLLLDATIAAAQESGEEEEDTRDISIDAHIRALRRAPHPQILLGGALIALGVCLMHYLGMHSMEVKGMVRVMNYGVIVASVIIALGAGTAALYFAFVLPATREYTIPTALVAGVAVCGMHYCGMYGIRYENESMVHSESSSSIESAILYIVFASSAVSSASLALSSYLYRKSLREAADDAEGQAALILAGRFDELGVGPSEQSERVDPIMARLKRSNALLGEQMQKLMSFLPPSLLAQFEAARDKEALEEGDDEGDIMSADLQEAHNKSSGDMNASKTDLNASKLDLGASRLSSNSTGTHRTLQPQHRHQYDVGMEQRAVGALQLSQLHRGVTGNGVRFLGMYASFIDGLTKVAKAHKGVLDVVHGDRVLMTFNTSMKNASYARSCATAAVHLAKDVGAPGGSGCVSIGVATGTAKMGNIGSKSMMRYTICGPAISHAYKCQELAYELHDTQGTHIIGLVNDEMRMSVRTRAVDVVQWKHMPLQMIASEVVSLIEGDADEWMYELEASSEKDPFHNINNAFKQLLAPMSPTTMATTTDLNDVLQNIDEAHRAPLLCMLQMPTNHFRIYPVSQSKD</sequence>
<keyword evidence="4" id="KW-1185">Reference proteome</keyword>
<keyword evidence="1" id="KW-0472">Membrane</keyword>
<evidence type="ECO:0000313" key="4">
    <source>
        <dbReference type="Proteomes" id="UP000051952"/>
    </source>
</evidence>
<feature type="transmembrane region" description="Helical" evidence="1">
    <location>
        <begin position="161"/>
        <end position="186"/>
    </location>
</feature>
<dbReference type="PANTHER" id="PTHR35152:SF1">
    <property type="entry name" value="DOMAIN SIGNALLING PROTEIN, PUTATIVE (AFU_ORTHOLOGUE AFUA_5G11310)-RELATED"/>
    <property type="match status" value="1"/>
</dbReference>
<accession>A0A0S4IXF0</accession>
<dbReference type="OrthoDB" id="264015at2759"/>
<feature type="transmembrane region" description="Helical" evidence="1">
    <location>
        <begin position="38"/>
        <end position="61"/>
    </location>
</feature>
<keyword evidence="1" id="KW-0812">Transmembrane</keyword>
<evidence type="ECO:0000259" key="2">
    <source>
        <dbReference type="PROSITE" id="PS50924"/>
    </source>
</evidence>